<dbReference type="EMBL" id="JBHULI010000004">
    <property type="protein sequence ID" value="MFD2531562.1"/>
    <property type="molecule type" value="Genomic_DNA"/>
</dbReference>
<dbReference type="InterPro" id="IPR033248">
    <property type="entry name" value="Transketolase_C"/>
</dbReference>
<organism evidence="6 7">
    <name type="scientific">Gracilimonas halophila</name>
    <dbReference type="NCBI Taxonomy" id="1834464"/>
    <lineage>
        <taxon>Bacteria</taxon>
        <taxon>Pseudomonadati</taxon>
        <taxon>Balneolota</taxon>
        <taxon>Balneolia</taxon>
        <taxon>Balneolales</taxon>
        <taxon>Balneolaceae</taxon>
        <taxon>Gracilimonas</taxon>
    </lineage>
</organism>
<evidence type="ECO:0000313" key="6">
    <source>
        <dbReference type="EMBL" id="MFD2531562.1"/>
    </source>
</evidence>
<comment type="function">
    <text evidence="2">E1 component of the 2-oxoglutarate dehydrogenase (OGDH) complex which catalyzes the decarboxylation of 2-oxoglutarate, the first step in the conversion of 2-oxoglutarate to succinyl-CoA and CO(2).</text>
</comment>
<evidence type="ECO:0000256" key="3">
    <source>
        <dbReference type="ARBA" id="ARBA00023002"/>
    </source>
</evidence>
<dbReference type="Gene3D" id="3.40.50.970">
    <property type="match status" value="2"/>
</dbReference>
<evidence type="ECO:0000256" key="2">
    <source>
        <dbReference type="ARBA" id="ARBA00003906"/>
    </source>
</evidence>
<dbReference type="Pfam" id="PF02779">
    <property type="entry name" value="Transket_pyr"/>
    <property type="match status" value="1"/>
</dbReference>
<comment type="cofactor">
    <cofactor evidence="1">
        <name>thiamine diphosphate</name>
        <dbReference type="ChEBI" id="CHEBI:58937"/>
    </cofactor>
</comment>
<accession>A0ABW5JHQ0</accession>
<reference evidence="7" key="1">
    <citation type="journal article" date="2019" name="Int. J. Syst. Evol. Microbiol.">
        <title>The Global Catalogue of Microorganisms (GCM) 10K type strain sequencing project: providing services to taxonomists for standard genome sequencing and annotation.</title>
        <authorList>
            <consortium name="The Broad Institute Genomics Platform"/>
            <consortium name="The Broad Institute Genome Sequencing Center for Infectious Disease"/>
            <person name="Wu L."/>
            <person name="Ma J."/>
        </authorList>
    </citation>
    <scope>NUCLEOTIDE SEQUENCE [LARGE SCALE GENOMIC DNA]</scope>
    <source>
        <strain evidence="7">KCTC 52042</strain>
    </source>
</reference>
<gene>
    <name evidence="6" type="ORF">ACFSVN_03795</name>
</gene>
<dbReference type="InterPro" id="IPR001017">
    <property type="entry name" value="DH_E1"/>
</dbReference>
<name>A0ABW5JHQ0_9BACT</name>
<feature type="domain" description="Transketolase-like pyrimidine-binding" evidence="5">
    <location>
        <begin position="373"/>
        <end position="547"/>
    </location>
</feature>
<protein>
    <submittedName>
        <fullName evidence="6">Transketolase C-terminal domain-containing protein</fullName>
    </submittedName>
</protein>
<dbReference type="Pfam" id="PF00676">
    <property type="entry name" value="E1_dh"/>
    <property type="match status" value="1"/>
</dbReference>
<evidence type="ECO:0000313" key="7">
    <source>
        <dbReference type="Proteomes" id="UP001597460"/>
    </source>
</evidence>
<dbReference type="SUPFAM" id="SSF52518">
    <property type="entry name" value="Thiamin diphosphate-binding fold (THDP-binding)"/>
    <property type="match status" value="2"/>
</dbReference>
<evidence type="ECO:0000256" key="1">
    <source>
        <dbReference type="ARBA" id="ARBA00001964"/>
    </source>
</evidence>
<dbReference type="CDD" id="cd07036">
    <property type="entry name" value="TPP_PYR_E1-PDHc-beta_like"/>
    <property type="match status" value="1"/>
</dbReference>
<proteinExistence type="predicted"/>
<dbReference type="Gene3D" id="3.40.50.920">
    <property type="match status" value="1"/>
</dbReference>
<dbReference type="SUPFAM" id="SSF52922">
    <property type="entry name" value="TK C-terminal domain-like"/>
    <property type="match status" value="1"/>
</dbReference>
<dbReference type="InterPro" id="IPR005475">
    <property type="entry name" value="Transketolase-like_Pyr-bd"/>
</dbReference>
<evidence type="ECO:0000256" key="4">
    <source>
        <dbReference type="ARBA" id="ARBA00023052"/>
    </source>
</evidence>
<dbReference type="PANTHER" id="PTHR43257:SF2">
    <property type="entry name" value="PYRUVATE DEHYDROGENASE E1 COMPONENT SUBUNIT BETA"/>
    <property type="match status" value="1"/>
</dbReference>
<dbReference type="InterPro" id="IPR009014">
    <property type="entry name" value="Transketo_C/PFOR_II"/>
</dbReference>
<keyword evidence="7" id="KW-1185">Reference proteome</keyword>
<evidence type="ECO:0000259" key="5">
    <source>
        <dbReference type="SMART" id="SM00861"/>
    </source>
</evidence>
<keyword evidence="3" id="KW-0560">Oxidoreductase</keyword>
<dbReference type="InterPro" id="IPR029061">
    <property type="entry name" value="THDP-binding"/>
</dbReference>
<dbReference type="Pfam" id="PF02780">
    <property type="entry name" value="Transketolase_C"/>
    <property type="match status" value="1"/>
</dbReference>
<dbReference type="Proteomes" id="UP001597460">
    <property type="component" value="Unassembled WGS sequence"/>
</dbReference>
<sequence>MAKKKTISKKKKSLAKADWKEVARLMLTSRAMDEKEENELVPNKDVLYQFSARGHELGQILLGRLLKDKHDAASAYYRSRPLLLTLGLSEEDAMAAPMGKSGGYSDGRDIGVVCNKPDQDTPKVLPMAGDVGSQYTPAIGWAQGIEYRKNVLKEKEYDKAISVILGGDGSVATNGFWSALTIATTQNLPVLFYIEDNGYGISVTSEYQTPGGVISNNLQSFKNLKIFDGDGTEPEEVASLLEESVNYVRERKGPAMIRLTVPRLNGHSYQDNQAYKDEKLLKEEQKKDPLEKLKKFMVPDQVTEKTWKNWEKSAEEIIEKASEAALNRPEPDASTTEKYAFAEDEIQTIGGLLVEGHEFPTSSEVAQPEKQRINIVEAIRRTLRYELETNPKLMVFGEDVGMKGGVHAATMDLQSEFGEERVFDTSLSEEGIIGRAVGLAYSGLMPVAEIQFRKYADPATEQLNNCGTTRWRTSNRFAAPIVVRMPGGFAKCGDPWHSMSNEVFFAHAIGWQLAMPSNAEDAVGLLRSAMRSNNPTIFFEHRNLLDAKYARKPYPGDDYIVPFGKAKKLKEGDEITIVTWGAMCERCEEAVDKLGVSSDVLDLRTLMPWDKDAVLDSIRRTNRCLIVHEDNKTAGFGAEIAAVLVREAFTYLDAPVERITMPDIPVPYNVKLMESVLPTTEKIAAKIEDILTF</sequence>
<dbReference type="SMART" id="SM00861">
    <property type="entry name" value="Transket_pyr"/>
    <property type="match status" value="1"/>
</dbReference>
<dbReference type="RefSeq" id="WP_390298848.1">
    <property type="nucleotide sequence ID" value="NZ_JBHULI010000004.1"/>
</dbReference>
<dbReference type="PANTHER" id="PTHR43257">
    <property type="entry name" value="PYRUVATE DEHYDROGENASE E1 COMPONENT BETA SUBUNIT"/>
    <property type="match status" value="1"/>
</dbReference>
<keyword evidence="4" id="KW-0786">Thiamine pyrophosphate</keyword>
<comment type="caution">
    <text evidence="6">The sequence shown here is derived from an EMBL/GenBank/DDBJ whole genome shotgun (WGS) entry which is preliminary data.</text>
</comment>